<keyword evidence="3" id="KW-1185">Reference proteome</keyword>
<evidence type="ECO:0000256" key="1">
    <source>
        <dbReference type="SAM" id="MobiDB-lite"/>
    </source>
</evidence>
<dbReference type="EMBL" id="BGPR01003712">
    <property type="protein sequence ID" value="GBM91520.1"/>
    <property type="molecule type" value="Genomic_DNA"/>
</dbReference>
<sequence length="80" mass="9233">MTVTATLIGNRGWSPSSHHQPRSNPSSGGKFRHRSGVQRFPWSRSTCGPWMAHWWALERMSRVKIRTKESESTIKRRLAT</sequence>
<reference evidence="2 3" key="1">
    <citation type="journal article" date="2019" name="Sci. Rep.">
        <title>Orb-weaving spider Araneus ventricosus genome elucidates the spidroin gene catalogue.</title>
        <authorList>
            <person name="Kono N."/>
            <person name="Nakamura H."/>
            <person name="Ohtoshi R."/>
            <person name="Moran D.A.P."/>
            <person name="Shinohara A."/>
            <person name="Yoshida Y."/>
            <person name="Fujiwara M."/>
            <person name="Mori M."/>
            <person name="Tomita M."/>
            <person name="Arakawa K."/>
        </authorList>
    </citation>
    <scope>NUCLEOTIDE SEQUENCE [LARGE SCALE GENOMIC DNA]</scope>
</reference>
<name>A0A4Y2JNA2_ARAVE</name>
<feature type="region of interest" description="Disordered" evidence="1">
    <location>
        <begin position="1"/>
        <end position="35"/>
    </location>
</feature>
<protein>
    <submittedName>
        <fullName evidence="2">Uncharacterized protein</fullName>
    </submittedName>
</protein>
<proteinExistence type="predicted"/>
<comment type="caution">
    <text evidence="2">The sequence shown here is derived from an EMBL/GenBank/DDBJ whole genome shotgun (WGS) entry which is preliminary data.</text>
</comment>
<dbReference type="Proteomes" id="UP000499080">
    <property type="component" value="Unassembled WGS sequence"/>
</dbReference>
<gene>
    <name evidence="2" type="ORF">AVEN_92984_1</name>
</gene>
<feature type="compositionally biased region" description="Polar residues" evidence="1">
    <location>
        <begin position="1"/>
        <end position="27"/>
    </location>
</feature>
<accession>A0A4Y2JNA2</accession>
<evidence type="ECO:0000313" key="3">
    <source>
        <dbReference type="Proteomes" id="UP000499080"/>
    </source>
</evidence>
<dbReference type="AlphaFoldDB" id="A0A4Y2JNA2"/>
<organism evidence="2 3">
    <name type="scientific">Araneus ventricosus</name>
    <name type="common">Orbweaver spider</name>
    <name type="synonym">Epeira ventricosa</name>
    <dbReference type="NCBI Taxonomy" id="182803"/>
    <lineage>
        <taxon>Eukaryota</taxon>
        <taxon>Metazoa</taxon>
        <taxon>Ecdysozoa</taxon>
        <taxon>Arthropoda</taxon>
        <taxon>Chelicerata</taxon>
        <taxon>Arachnida</taxon>
        <taxon>Araneae</taxon>
        <taxon>Araneomorphae</taxon>
        <taxon>Entelegynae</taxon>
        <taxon>Araneoidea</taxon>
        <taxon>Araneidae</taxon>
        <taxon>Araneus</taxon>
    </lineage>
</organism>
<evidence type="ECO:0000313" key="2">
    <source>
        <dbReference type="EMBL" id="GBM91520.1"/>
    </source>
</evidence>